<reference evidence="6 7" key="1">
    <citation type="submission" date="2020-08" db="EMBL/GenBank/DDBJ databases">
        <title>Fungal Genomes of the International Space Station.</title>
        <authorList>
            <person name="Seuylemezian A."/>
            <person name="Singh N.K."/>
            <person name="Wood J."/>
            <person name="Venkateswaran K."/>
        </authorList>
    </citation>
    <scope>NUCLEOTIDE SEQUENCE [LARGE SCALE GENOMIC DNA]</scope>
    <source>
        <strain evidence="6 7">S/N-304-OC-R4</strain>
    </source>
</reference>
<name>A0ABS7KSY4_9BACL</name>
<comment type="caution">
    <text evidence="6">The sequence shown here is derived from an EMBL/GenBank/DDBJ whole genome shotgun (WGS) entry which is preliminary data.</text>
</comment>
<sequence length="401" mass="44138">MKKSAFIFPGQGTQYVGMGKTLHDQFSSARETFEEANDVTGIDITKLCFEGSLLKLSQIDMAQLAIVTASVAAYRVLKEELELEPDYVAGHSLGEYSALVASGVISFKDALKLLQLRGELCFPYCNSGKGSMSIIDHVQSGLIENICSKVSSVGCQVSIACYNAPLQTVITGDAKAVMEAEDAAVMLGGGVTPLMMSGPFHSPILQPVANLMERELKDLKVSNFSFPVMSNVTGLPYTTPESVRELLLSHLTHPVKWMDILHYLSINNIDVMVEVGPQHILTNLLKLNDAPFSTYSFGIANELPSLSALKPKKYSDIEFMAQCLKAAVTTRNRNLDESAFESAIEAYTELEQIDREVNLHRNILSNKQRERAIQLLTQVLVNKQVPLNEREMTLGKLLCQD</sequence>
<dbReference type="EC" id="2.3.1.39" evidence="1"/>
<dbReference type="Gene3D" id="3.40.366.10">
    <property type="entry name" value="Malonyl-Coenzyme A Acyl Carrier Protein, domain 2"/>
    <property type="match status" value="1"/>
</dbReference>
<proteinExistence type="predicted"/>
<feature type="domain" description="Malonyl-CoA:ACP transacylase (MAT)" evidence="5">
    <location>
        <begin position="7"/>
        <end position="313"/>
    </location>
</feature>
<dbReference type="EMBL" id="JACLIC010000061">
    <property type="protein sequence ID" value="MBY0207121.1"/>
    <property type="molecule type" value="Genomic_DNA"/>
</dbReference>
<dbReference type="InterPro" id="IPR050858">
    <property type="entry name" value="Mal-CoA-ACP_Trans/PKS_FabD"/>
</dbReference>
<evidence type="ECO:0000256" key="1">
    <source>
        <dbReference type="ARBA" id="ARBA00013258"/>
    </source>
</evidence>
<dbReference type="Proteomes" id="UP000706031">
    <property type="component" value="Unassembled WGS sequence"/>
</dbReference>
<dbReference type="SUPFAM" id="SSF52151">
    <property type="entry name" value="FabD/lysophospholipase-like"/>
    <property type="match status" value="1"/>
</dbReference>
<protein>
    <recommendedName>
        <fullName evidence="1">[acyl-carrier-protein] S-malonyltransferase</fullName>
        <ecNumber evidence="1">2.3.1.39</ecNumber>
    </recommendedName>
</protein>
<dbReference type="Gene3D" id="3.30.70.250">
    <property type="entry name" value="Malonyl-CoA ACP transacylase, ACP-binding"/>
    <property type="match status" value="1"/>
</dbReference>
<keyword evidence="7" id="KW-1185">Reference proteome</keyword>
<evidence type="ECO:0000259" key="5">
    <source>
        <dbReference type="SMART" id="SM00827"/>
    </source>
</evidence>
<evidence type="ECO:0000256" key="4">
    <source>
        <dbReference type="ARBA" id="ARBA00048462"/>
    </source>
</evidence>
<accession>A0ABS7KSY4</accession>
<dbReference type="InterPro" id="IPR001227">
    <property type="entry name" value="Ac_transferase_dom_sf"/>
</dbReference>
<gene>
    <name evidence="6" type="ORF">H7T88_28220</name>
</gene>
<keyword evidence="2" id="KW-0808">Transferase</keyword>
<evidence type="ECO:0000313" key="6">
    <source>
        <dbReference type="EMBL" id="MBY0207121.1"/>
    </source>
</evidence>
<dbReference type="InterPro" id="IPR014043">
    <property type="entry name" value="Acyl_transferase_dom"/>
</dbReference>
<organism evidence="6 7">
    <name type="scientific">Paenibacillus cucumis</name>
    <name type="common">ex Kampfer et al. 2016</name>
    <dbReference type="NCBI Taxonomy" id="1776858"/>
    <lineage>
        <taxon>Bacteria</taxon>
        <taxon>Bacillati</taxon>
        <taxon>Bacillota</taxon>
        <taxon>Bacilli</taxon>
        <taxon>Bacillales</taxon>
        <taxon>Paenibacillaceae</taxon>
        <taxon>Paenibacillus</taxon>
    </lineage>
</organism>
<dbReference type="PANTHER" id="PTHR42681">
    <property type="entry name" value="MALONYL-COA-ACYL CARRIER PROTEIN TRANSACYLASE, MITOCHONDRIAL"/>
    <property type="match status" value="1"/>
</dbReference>
<evidence type="ECO:0000256" key="3">
    <source>
        <dbReference type="ARBA" id="ARBA00023315"/>
    </source>
</evidence>
<dbReference type="RefSeq" id="WP_221791712.1">
    <property type="nucleotide sequence ID" value="NZ_JACLIC010000061.1"/>
</dbReference>
<dbReference type="PANTHER" id="PTHR42681:SF1">
    <property type="entry name" value="MALONYL-COA-ACYL CARRIER PROTEIN TRANSACYLASE, MITOCHONDRIAL"/>
    <property type="match status" value="1"/>
</dbReference>
<dbReference type="InterPro" id="IPR016036">
    <property type="entry name" value="Malonyl_transacylase_ACP-bd"/>
</dbReference>
<evidence type="ECO:0000256" key="2">
    <source>
        <dbReference type="ARBA" id="ARBA00022679"/>
    </source>
</evidence>
<keyword evidence="3" id="KW-0012">Acyltransferase</keyword>
<dbReference type="SMART" id="SM00827">
    <property type="entry name" value="PKS_AT"/>
    <property type="match status" value="1"/>
</dbReference>
<dbReference type="SUPFAM" id="SSF55048">
    <property type="entry name" value="Probable ACP-binding domain of malonyl-CoA ACP transacylase"/>
    <property type="match status" value="1"/>
</dbReference>
<evidence type="ECO:0000313" key="7">
    <source>
        <dbReference type="Proteomes" id="UP000706031"/>
    </source>
</evidence>
<comment type="catalytic activity">
    <reaction evidence="4">
        <text>holo-[ACP] + malonyl-CoA = malonyl-[ACP] + CoA</text>
        <dbReference type="Rhea" id="RHEA:41792"/>
        <dbReference type="Rhea" id="RHEA-COMP:9623"/>
        <dbReference type="Rhea" id="RHEA-COMP:9685"/>
        <dbReference type="ChEBI" id="CHEBI:57287"/>
        <dbReference type="ChEBI" id="CHEBI:57384"/>
        <dbReference type="ChEBI" id="CHEBI:64479"/>
        <dbReference type="ChEBI" id="CHEBI:78449"/>
        <dbReference type="EC" id="2.3.1.39"/>
    </reaction>
</comment>
<dbReference type="Pfam" id="PF00698">
    <property type="entry name" value="Acyl_transf_1"/>
    <property type="match status" value="1"/>
</dbReference>
<dbReference type="InterPro" id="IPR016035">
    <property type="entry name" value="Acyl_Trfase/lysoPLipase"/>
</dbReference>